<dbReference type="PANTHER" id="PTHR31310:SF7">
    <property type="entry name" value="PA-PHOSPHATASE RELATED-FAMILY PROTEIN DDB_G0268928"/>
    <property type="match status" value="1"/>
</dbReference>
<dbReference type="AlphaFoldDB" id="J9GB54"/>
<keyword evidence="7" id="KW-0575">Peroxidase</keyword>
<feature type="transmembrane region" description="Helical" evidence="5">
    <location>
        <begin position="154"/>
        <end position="175"/>
    </location>
</feature>
<keyword evidence="7" id="KW-0378">Hydrolase</keyword>
<protein>
    <submittedName>
        <fullName evidence="7">Phosphatidic acid phosphatase type 2/haloperoxidase</fullName>
        <ecNumber evidence="7">3.1.3.27</ecNumber>
    </submittedName>
</protein>
<dbReference type="GO" id="GO:0004601">
    <property type="term" value="F:peroxidase activity"/>
    <property type="evidence" value="ECO:0007669"/>
    <property type="project" value="UniProtKB-KW"/>
</dbReference>
<sequence>MSMLKNNQKPSRRETLIVLACMGIFLLMTSVFIGFRAEHWLIAVLYLILFFTGLPTRKLAVALIPFALFGISYDWMRICPNYEVNPIDVAGLYELEKSLFGVMDNGVRVIPCEYFAAHHCTIADIFAGIFYLCWVPVPMLFGLCLYFKKKRNVYLRFAMVFLFVNLIGFVGYYIYPAAPPWYAINYGFEPVLNTPGNVAGLGRFDAFFGVSVFDSIYGRNANVFAAVPSLHAAYMVVALIYAVVGKCRWYIIALFAVIMVGIWGTAVYTSHHYIIDVLLGISCALLGWLIFEYGLMRLSGFKKFFDRYQAYIE</sequence>
<keyword evidence="4 5" id="KW-0472">Membrane</keyword>
<keyword evidence="3 5" id="KW-1133">Transmembrane helix</keyword>
<feature type="domain" description="Inositolphosphotransferase Aur1/Ipt1" evidence="6">
    <location>
        <begin position="115"/>
        <end position="289"/>
    </location>
</feature>
<dbReference type="InterPro" id="IPR052185">
    <property type="entry name" value="IPC_Synthase-Related"/>
</dbReference>
<dbReference type="Pfam" id="PF14378">
    <property type="entry name" value="PAP2_3"/>
    <property type="match status" value="1"/>
</dbReference>
<keyword evidence="2 5" id="KW-0812">Transmembrane</keyword>
<evidence type="ECO:0000259" key="6">
    <source>
        <dbReference type="Pfam" id="PF14378"/>
    </source>
</evidence>
<feature type="transmembrane region" description="Helical" evidence="5">
    <location>
        <begin position="249"/>
        <end position="268"/>
    </location>
</feature>
<evidence type="ECO:0000256" key="1">
    <source>
        <dbReference type="ARBA" id="ARBA00004141"/>
    </source>
</evidence>
<evidence type="ECO:0000256" key="3">
    <source>
        <dbReference type="ARBA" id="ARBA00022989"/>
    </source>
</evidence>
<dbReference type="GO" id="GO:0008962">
    <property type="term" value="F:phosphatidylglycerophosphatase activity"/>
    <property type="evidence" value="ECO:0007669"/>
    <property type="project" value="UniProtKB-EC"/>
</dbReference>
<dbReference type="EC" id="3.1.3.27" evidence="7"/>
<accession>J9GB54</accession>
<dbReference type="InterPro" id="IPR026841">
    <property type="entry name" value="Aur1/Ipt1"/>
</dbReference>
<keyword evidence="7" id="KW-0560">Oxidoreductase</keyword>
<feature type="transmembrane region" description="Helical" evidence="5">
    <location>
        <begin position="16"/>
        <end position="33"/>
    </location>
</feature>
<comment type="subcellular location">
    <subcellularLocation>
        <location evidence="1">Membrane</location>
        <topology evidence="1">Multi-pass membrane protein</topology>
    </subcellularLocation>
</comment>
<evidence type="ECO:0000313" key="7">
    <source>
        <dbReference type="EMBL" id="EJX04054.1"/>
    </source>
</evidence>
<comment type="caution">
    <text evidence="7">The sequence shown here is derived from an EMBL/GenBank/DDBJ whole genome shotgun (WGS) entry which is preliminary data.</text>
</comment>
<feature type="transmembrane region" description="Helical" evidence="5">
    <location>
        <begin position="125"/>
        <end position="147"/>
    </location>
</feature>
<feature type="transmembrane region" description="Helical" evidence="5">
    <location>
        <begin position="223"/>
        <end position="244"/>
    </location>
</feature>
<dbReference type="PANTHER" id="PTHR31310">
    <property type="match status" value="1"/>
</dbReference>
<evidence type="ECO:0000256" key="5">
    <source>
        <dbReference type="SAM" id="Phobius"/>
    </source>
</evidence>
<evidence type="ECO:0000256" key="2">
    <source>
        <dbReference type="ARBA" id="ARBA00022692"/>
    </source>
</evidence>
<evidence type="ECO:0000256" key="4">
    <source>
        <dbReference type="ARBA" id="ARBA00023136"/>
    </source>
</evidence>
<name>J9GB54_9ZZZZ</name>
<proteinExistence type="predicted"/>
<gene>
    <name evidence="7" type="ORF">EVA_07831</name>
</gene>
<reference evidence="7" key="1">
    <citation type="journal article" date="2012" name="PLoS ONE">
        <title>Gene sets for utilization of primary and secondary nutrition supplies in the distal gut of endangered iberian lynx.</title>
        <authorList>
            <person name="Alcaide M."/>
            <person name="Messina E."/>
            <person name="Richter M."/>
            <person name="Bargiela R."/>
            <person name="Peplies J."/>
            <person name="Huws S.A."/>
            <person name="Newbold C.J."/>
            <person name="Golyshin P.N."/>
            <person name="Simon M.A."/>
            <person name="Lopez G."/>
            <person name="Yakimov M.M."/>
            <person name="Ferrer M."/>
        </authorList>
    </citation>
    <scope>NUCLEOTIDE SEQUENCE</scope>
</reference>
<organism evidence="7">
    <name type="scientific">gut metagenome</name>
    <dbReference type="NCBI Taxonomy" id="749906"/>
    <lineage>
        <taxon>unclassified sequences</taxon>
        <taxon>metagenomes</taxon>
        <taxon>organismal metagenomes</taxon>
    </lineage>
</organism>
<dbReference type="GO" id="GO:0016020">
    <property type="term" value="C:membrane"/>
    <property type="evidence" value="ECO:0007669"/>
    <property type="project" value="UniProtKB-SubCell"/>
</dbReference>
<dbReference type="EMBL" id="AMCI01001934">
    <property type="protein sequence ID" value="EJX04054.1"/>
    <property type="molecule type" value="Genomic_DNA"/>
</dbReference>
<feature type="transmembrane region" description="Helical" evidence="5">
    <location>
        <begin position="274"/>
        <end position="295"/>
    </location>
</feature>
<dbReference type="CDD" id="cd03386">
    <property type="entry name" value="PAP2_Aur1_like"/>
    <property type="match status" value="1"/>
</dbReference>